<dbReference type="PANTHER" id="PTHR30346:SF0">
    <property type="entry name" value="HCA OPERON TRANSCRIPTIONAL ACTIVATOR HCAR"/>
    <property type="match status" value="1"/>
</dbReference>
<dbReference type="GO" id="GO:0032993">
    <property type="term" value="C:protein-DNA complex"/>
    <property type="evidence" value="ECO:0007669"/>
    <property type="project" value="TreeGrafter"/>
</dbReference>
<reference evidence="6 7" key="1">
    <citation type="submission" date="2017-04" db="EMBL/GenBank/DDBJ databases">
        <authorList>
            <person name="Afonso C.L."/>
            <person name="Miller P.J."/>
            <person name="Scott M.A."/>
            <person name="Spackman E."/>
            <person name="Goraichik I."/>
            <person name="Dimitrov K.M."/>
            <person name="Suarez D.L."/>
            <person name="Swayne D.E."/>
        </authorList>
    </citation>
    <scope>NUCLEOTIDE SEQUENCE [LARGE SCALE GENOMIC DNA]</scope>
    <source>
        <strain evidence="6 7">DSM 43828</strain>
    </source>
</reference>
<evidence type="ECO:0000313" key="6">
    <source>
        <dbReference type="EMBL" id="SMD26387.1"/>
    </source>
</evidence>
<dbReference type="EMBL" id="FWXV01000014">
    <property type="protein sequence ID" value="SMD26387.1"/>
    <property type="molecule type" value="Genomic_DNA"/>
</dbReference>
<evidence type="ECO:0000256" key="4">
    <source>
        <dbReference type="ARBA" id="ARBA00023163"/>
    </source>
</evidence>
<organism evidence="6 7">
    <name type="scientific">Kibdelosporangium aridum</name>
    <dbReference type="NCBI Taxonomy" id="2030"/>
    <lineage>
        <taxon>Bacteria</taxon>
        <taxon>Bacillati</taxon>
        <taxon>Actinomycetota</taxon>
        <taxon>Actinomycetes</taxon>
        <taxon>Pseudonocardiales</taxon>
        <taxon>Pseudonocardiaceae</taxon>
        <taxon>Kibdelosporangium</taxon>
    </lineage>
</organism>
<evidence type="ECO:0000313" key="7">
    <source>
        <dbReference type="Proteomes" id="UP000192674"/>
    </source>
</evidence>
<comment type="similarity">
    <text evidence="1">Belongs to the LysR transcriptional regulatory family.</text>
</comment>
<dbReference type="InterPro" id="IPR036388">
    <property type="entry name" value="WH-like_DNA-bd_sf"/>
</dbReference>
<keyword evidence="4" id="KW-0804">Transcription</keyword>
<keyword evidence="3" id="KW-0238">DNA-binding</keyword>
<keyword evidence="7" id="KW-1185">Reference proteome</keyword>
<dbReference type="GO" id="GO:0003677">
    <property type="term" value="F:DNA binding"/>
    <property type="evidence" value="ECO:0007669"/>
    <property type="project" value="UniProtKB-KW"/>
</dbReference>
<dbReference type="GO" id="GO:0003700">
    <property type="term" value="F:DNA-binding transcription factor activity"/>
    <property type="evidence" value="ECO:0007669"/>
    <property type="project" value="InterPro"/>
</dbReference>
<keyword evidence="2" id="KW-0805">Transcription regulation</keyword>
<dbReference type="SUPFAM" id="SSF46785">
    <property type="entry name" value="Winged helix' DNA-binding domain"/>
    <property type="match status" value="1"/>
</dbReference>
<dbReference type="FunFam" id="1.10.10.10:FF:000001">
    <property type="entry name" value="LysR family transcriptional regulator"/>
    <property type="match status" value="1"/>
</dbReference>
<evidence type="ECO:0000259" key="5">
    <source>
        <dbReference type="PROSITE" id="PS50931"/>
    </source>
</evidence>
<sequence>MPHGKSDDRFGTRLYPGGMDRLEPRELEYFVAVAEELHFGRAAQRLGIAQPPLSRAISRLERRLGVRLLARTSRHVELTAPGRVFLDECRSLLRGHDLAVRRTQQAAQPGRLVVAVRPGAGAGLLADLIRAYEGIEPEFIFTSDGVMAVRDGTADIALLCLGTDDLSGFRTLAVAEERPLALLPRDHPLACRRAVTTRQLSNDPAYQLCPPSSLDEILDRVALGRLVTVVGDAVAERLTPGVVGIPVTDLPATTLALGWLEDSPRAEVAAFTRAARRLALVPASA</sequence>
<dbReference type="InterPro" id="IPR005119">
    <property type="entry name" value="LysR_subst-bd"/>
</dbReference>
<dbReference type="InterPro" id="IPR000847">
    <property type="entry name" value="LysR_HTH_N"/>
</dbReference>
<dbReference type="SUPFAM" id="SSF53850">
    <property type="entry name" value="Periplasmic binding protein-like II"/>
    <property type="match status" value="1"/>
</dbReference>
<name>A0A1Y5Y6Q9_KIBAR</name>
<dbReference type="Gene3D" id="3.40.190.290">
    <property type="match status" value="1"/>
</dbReference>
<dbReference type="Pfam" id="PF03466">
    <property type="entry name" value="LysR_substrate"/>
    <property type="match status" value="1"/>
</dbReference>
<protein>
    <submittedName>
        <fullName evidence="6">LysR substrate binding domain-containing protein</fullName>
    </submittedName>
</protein>
<dbReference type="Pfam" id="PF00126">
    <property type="entry name" value="HTH_1"/>
    <property type="match status" value="1"/>
</dbReference>
<dbReference type="AlphaFoldDB" id="A0A1Y5Y6Q9"/>
<evidence type="ECO:0000256" key="2">
    <source>
        <dbReference type="ARBA" id="ARBA00023015"/>
    </source>
</evidence>
<dbReference type="PRINTS" id="PR00039">
    <property type="entry name" value="HTHLYSR"/>
</dbReference>
<feature type="domain" description="HTH lysR-type" evidence="5">
    <location>
        <begin position="22"/>
        <end position="79"/>
    </location>
</feature>
<dbReference type="Gene3D" id="1.10.10.10">
    <property type="entry name" value="Winged helix-like DNA-binding domain superfamily/Winged helix DNA-binding domain"/>
    <property type="match status" value="1"/>
</dbReference>
<dbReference type="Proteomes" id="UP000192674">
    <property type="component" value="Unassembled WGS sequence"/>
</dbReference>
<proteinExistence type="inferred from homology"/>
<evidence type="ECO:0000256" key="1">
    <source>
        <dbReference type="ARBA" id="ARBA00009437"/>
    </source>
</evidence>
<evidence type="ECO:0000256" key="3">
    <source>
        <dbReference type="ARBA" id="ARBA00023125"/>
    </source>
</evidence>
<dbReference type="InterPro" id="IPR036390">
    <property type="entry name" value="WH_DNA-bd_sf"/>
</dbReference>
<gene>
    <name evidence="6" type="ORF">SAMN05661093_09970</name>
</gene>
<dbReference type="PANTHER" id="PTHR30346">
    <property type="entry name" value="TRANSCRIPTIONAL DUAL REGULATOR HCAR-RELATED"/>
    <property type="match status" value="1"/>
</dbReference>
<accession>A0A1Y5Y6Q9</accession>
<dbReference type="PROSITE" id="PS50931">
    <property type="entry name" value="HTH_LYSR"/>
    <property type="match status" value="1"/>
</dbReference>